<organism evidence="1 2">
    <name type="scientific">Pseudomonas synxantha</name>
    <dbReference type="NCBI Taxonomy" id="47883"/>
    <lineage>
        <taxon>Bacteria</taxon>
        <taxon>Pseudomonadati</taxon>
        <taxon>Pseudomonadota</taxon>
        <taxon>Gammaproteobacteria</taxon>
        <taxon>Pseudomonadales</taxon>
        <taxon>Pseudomonadaceae</taxon>
        <taxon>Pseudomonas</taxon>
    </lineage>
</organism>
<dbReference type="AlphaFoldDB" id="A0A3G7U5G9"/>
<proteinExistence type="predicted"/>
<dbReference type="InterPro" id="IPR021364">
    <property type="entry name" value="DUF2857"/>
</dbReference>
<dbReference type="Pfam" id="PF11198">
    <property type="entry name" value="DUF2857"/>
    <property type="match status" value="1"/>
</dbReference>
<sequence>MDTPHTLNQAVIAQVLQDLRSGQLRRCLSIGFTEQQLAALKRPELLSVLANAQVGWCTVKVNAAVVQRILTQAIAVTEEVAAIDRLLRAGASTEMMSQYHGLTHQEVATRRNVLGLSQRKGRHPTLNEDQDVELWERWKPLRDQRNLALDDEAAMLELALEVAEAMTLPLAVVWATIQGWVEQRLV</sequence>
<gene>
    <name evidence="1" type="ORF">C4K03_2385</name>
</gene>
<reference evidence="1 2" key="1">
    <citation type="submission" date="2018-03" db="EMBL/GenBank/DDBJ databases">
        <title>Diversity of phytobeneficial traits revealed by whole-genome analysis of worldwide-isolated phenazine-producing Pseudomonas spp.</title>
        <authorList>
            <person name="Biessy A."/>
            <person name="Novinscak A."/>
            <person name="Blom J."/>
            <person name="Leger G."/>
            <person name="Thomashow L.S."/>
            <person name="Cazorla F.M."/>
            <person name="Josic D."/>
            <person name="Filion M."/>
        </authorList>
    </citation>
    <scope>NUCLEOTIDE SEQUENCE [LARGE SCALE GENOMIC DNA]</scope>
    <source>
        <strain evidence="1 2">30B</strain>
    </source>
</reference>
<accession>A0A3G7U5G9</accession>
<evidence type="ECO:0008006" key="3">
    <source>
        <dbReference type="Google" id="ProtNLM"/>
    </source>
</evidence>
<protein>
    <recommendedName>
        <fullName evidence="3">Coproporphyrinogen III oxidase</fullName>
    </recommendedName>
</protein>
<evidence type="ECO:0000313" key="2">
    <source>
        <dbReference type="Proteomes" id="UP000268696"/>
    </source>
</evidence>
<dbReference type="EMBL" id="CP027754">
    <property type="protein sequence ID" value="AZE54540.1"/>
    <property type="molecule type" value="Genomic_DNA"/>
</dbReference>
<name>A0A3G7U5G9_9PSED</name>
<evidence type="ECO:0000313" key="1">
    <source>
        <dbReference type="EMBL" id="AZE54540.1"/>
    </source>
</evidence>
<dbReference type="RefSeq" id="WP_124377324.1">
    <property type="nucleotide sequence ID" value="NZ_CP027754.1"/>
</dbReference>
<dbReference type="Proteomes" id="UP000268696">
    <property type="component" value="Chromosome"/>
</dbReference>